<dbReference type="SUPFAM" id="SSF56112">
    <property type="entry name" value="Protein kinase-like (PK-like)"/>
    <property type="match status" value="1"/>
</dbReference>
<sequence length="446" mass="49562">MTNSPGSAAGEDERRQHVVDTLEAAFADLMAASPDAFRVKFRKMADSPFAFYRGSACLFHRDMVDLDEPWADERTSRMWIHGDLHPENFGTYVNSHGELVFDVNDYDEAYVGPFTWDLRRFVAGLAVMGWRKALPEQAVRDLAATYLRSYLELVQEFVDGADDTEFALRLGNTDGAVHATIQLARRNSRAAMLDAMSEVTDEGRVFTDGVGVRRLDEAEREQVLEAYGRYLETIPEAKRAEHETFYEVKDVVGRSGFGIGSAGLPAYSLLIEGYNEAHENDVVLSMKQANRPALADVVDLSRARELFAHEGERTVVSQRALQVHADPLLGYTTVDGVGYVVDEVSPYEIDLSWDDLHEPVDIEPVVVALGRATAKIHCVSDADSDHTVVDFHTEAAIAEAVAGHEEEFVEQLVDFAIDYADRVRADHALFVSAFREGRIGAVDAVR</sequence>
<dbReference type="Pfam" id="PF10009">
    <property type="entry name" value="DUF2252"/>
    <property type="match status" value="1"/>
</dbReference>
<dbReference type="AlphaFoldDB" id="A0A1L3MEE0"/>
<dbReference type="PANTHER" id="PTHR39441">
    <property type="entry name" value="DUF2252 DOMAIN-CONTAINING PROTEIN"/>
    <property type="match status" value="1"/>
</dbReference>
<protein>
    <recommendedName>
        <fullName evidence="3">DUF2252 domain-containing protein</fullName>
    </recommendedName>
</protein>
<dbReference type="KEGG" id="jte:ASJ30_03585"/>
<dbReference type="Proteomes" id="UP000182938">
    <property type="component" value="Chromosome"/>
</dbReference>
<gene>
    <name evidence="1" type="ORF">ASJ30_03585</name>
</gene>
<evidence type="ECO:0000313" key="1">
    <source>
        <dbReference type="EMBL" id="APH00729.1"/>
    </source>
</evidence>
<organism evidence="1 2">
    <name type="scientific">Janibacter indicus</name>
    <dbReference type="NCBI Taxonomy" id="857417"/>
    <lineage>
        <taxon>Bacteria</taxon>
        <taxon>Bacillati</taxon>
        <taxon>Actinomycetota</taxon>
        <taxon>Actinomycetes</taxon>
        <taxon>Micrococcales</taxon>
        <taxon>Intrasporangiaceae</taxon>
        <taxon>Janibacter</taxon>
    </lineage>
</organism>
<evidence type="ECO:0000313" key="2">
    <source>
        <dbReference type="Proteomes" id="UP000182938"/>
    </source>
</evidence>
<dbReference type="InterPro" id="IPR011009">
    <property type="entry name" value="Kinase-like_dom_sf"/>
</dbReference>
<dbReference type="InterPro" id="IPR018721">
    <property type="entry name" value="DUF2252"/>
</dbReference>
<reference evidence="1 2" key="1">
    <citation type="submission" date="2015-11" db="EMBL/GenBank/DDBJ databases">
        <authorList>
            <person name="Zhang Y."/>
            <person name="Guo Z."/>
        </authorList>
    </citation>
    <scope>NUCLEOTIDE SEQUENCE [LARGE SCALE GENOMIC DNA]</scope>
    <source>
        <strain evidence="1 2">YFY001</strain>
    </source>
</reference>
<dbReference type="RefSeq" id="WP_072623895.1">
    <property type="nucleotide sequence ID" value="NZ_CP013290.1"/>
</dbReference>
<evidence type="ECO:0008006" key="3">
    <source>
        <dbReference type="Google" id="ProtNLM"/>
    </source>
</evidence>
<name>A0A1L3MEE0_9MICO</name>
<dbReference type="EMBL" id="CP013290">
    <property type="protein sequence ID" value="APH00729.1"/>
    <property type="molecule type" value="Genomic_DNA"/>
</dbReference>
<accession>A0A1L3MEE0</accession>
<dbReference type="PANTHER" id="PTHR39441:SF1">
    <property type="entry name" value="DUF2252 DOMAIN-CONTAINING PROTEIN"/>
    <property type="match status" value="1"/>
</dbReference>
<proteinExistence type="predicted"/>
<keyword evidence="2" id="KW-1185">Reference proteome</keyword>